<dbReference type="STRING" id="1157490.EL26_07995"/>
<dbReference type="Proteomes" id="UP000027931">
    <property type="component" value="Unassembled WGS sequence"/>
</dbReference>
<name>A0A074LRV1_9BACL</name>
<keyword evidence="1" id="KW-0472">Membrane</keyword>
<evidence type="ECO:0000256" key="1">
    <source>
        <dbReference type="SAM" id="Phobius"/>
    </source>
</evidence>
<feature type="transmembrane region" description="Helical" evidence="1">
    <location>
        <begin position="56"/>
        <end position="73"/>
    </location>
</feature>
<evidence type="ECO:0000313" key="3">
    <source>
        <dbReference type="Proteomes" id="UP000027931"/>
    </source>
</evidence>
<accession>A0A074LRV1</accession>
<dbReference type="eggNOG" id="ENOG503383S">
    <property type="taxonomic scope" value="Bacteria"/>
</dbReference>
<keyword evidence="1" id="KW-0812">Transmembrane</keyword>
<feature type="transmembrane region" description="Helical" evidence="1">
    <location>
        <begin position="129"/>
        <end position="153"/>
    </location>
</feature>
<feature type="transmembrane region" description="Helical" evidence="1">
    <location>
        <begin position="31"/>
        <end position="49"/>
    </location>
</feature>
<gene>
    <name evidence="2" type="ORF">EL26_07995</name>
</gene>
<organism evidence="2 3">
    <name type="scientific">Tumebacillus flagellatus</name>
    <dbReference type="NCBI Taxonomy" id="1157490"/>
    <lineage>
        <taxon>Bacteria</taxon>
        <taxon>Bacillati</taxon>
        <taxon>Bacillota</taxon>
        <taxon>Bacilli</taxon>
        <taxon>Bacillales</taxon>
        <taxon>Alicyclobacillaceae</taxon>
        <taxon>Tumebacillus</taxon>
    </lineage>
</organism>
<dbReference type="AlphaFoldDB" id="A0A074LRV1"/>
<feature type="transmembrane region" description="Helical" evidence="1">
    <location>
        <begin position="85"/>
        <end position="108"/>
    </location>
</feature>
<keyword evidence="1" id="KW-1133">Transmembrane helix</keyword>
<keyword evidence="3" id="KW-1185">Reference proteome</keyword>
<dbReference type="EMBL" id="JMIR01000008">
    <property type="protein sequence ID" value="KEO83849.1"/>
    <property type="molecule type" value="Genomic_DNA"/>
</dbReference>
<proteinExistence type="predicted"/>
<dbReference type="OrthoDB" id="2629956at2"/>
<evidence type="ECO:0008006" key="4">
    <source>
        <dbReference type="Google" id="ProtNLM"/>
    </source>
</evidence>
<sequence length="162" mass="17912">MDMKTLVIALLIFLVVIRAQLRSRQLSARQFFLPLLVLLFGMYTAASIPGIAVGDWVTLFVGTVLGLIVGMIQGKFVRVFQEGGVWYIAGSIASVGLWLVSIPIRYGLKYGMSALIATPDLFSFDSNNFMVPFLFSIAGLMLGRIIMVCLRYPKQASSWLSH</sequence>
<evidence type="ECO:0000313" key="2">
    <source>
        <dbReference type="EMBL" id="KEO83849.1"/>
    </source>
</evidence>
<dbReference type="RefSeq" id="WP_038086279.1">
    <property type="nucleotide sequence ID" value="NZ_JMIR01000008.1"/>
</dbReference>
<reference evidence="2 3" key="1">
    <citation type="journal article" date="2013" name="Int. J. Syst. Evol. Microbiol.">
        <title>Tumebacillus flagellatus sp. nov., an alpha-amylase/pullulanase-producing bacterium isolated from cassava wastewater.</title>
        <authorList>
            <person name="Wang Q."/>
            <person name="Xie N."/>
            <person name="Qin Y."/>
            <person name="Shen N."/>
            <person name="Zhu J."/>
            <person name="Mi H."/>
            <person name="Huang R."/>
        </authorList>
    </citation>
    <scope>NUCLEOTIDE SEQUENCE [LARGE SCALE GENOMIC DNA]</scope>
    <source>
        <strain evidence="2 3">GST4</strain>
    </source>
</reference>
<comment type="caution">
    <text evidence="2">The sequence shown here is derived from an EMBL/GenBank/DDBJ whole genome shotgun (WGS) entry which is preliminary data.</text>
</comment>
<protein>
    <recommendedName>
        <fullName evidence="4">DUF1453 domain-containing protein</fullName>
    </recommendedName>
</protein>